<feature type="transmembrane region" description="Helical" evidence="4">
    <location>
        <begin position="141"/>
        <end position="163"/>
    </location>
</feature>
<proteinExistence type="predicted"/>
<dbReference type="PRINTS" id="PR00978">
    <property type="entry name" value="STARPROTEIN"/>
</dbReference>
<dbReference type="Gene3D" id="3.30.530.20">
    <property type="match status" value="1"/>
</dbReference>
<dbReference type="PROSITE" id="PS50848">
    <property type="entry name" value="START"/>
    <property type="match status" value="1"/>
</dbReference>
<dbReference type="PROSITE" id="PS51439">
    <property type="entry name" value="MENTAL"/>
    <property type="match status" value="1"/>
</dbReference>
<dbReference type="SUPFAM" id="SSF55961">
    <property type="entry name" value="Bet v1-like"/>
    <property type="match status" value="1"/>
</dbReference>
<evidence type="ECO:0000259" key="5">
    <source>
        <dbReference type="PROSITE" id="PS50848"/>
    </source>
</evidence>
<keyword evidence="2 4" id="KW-0812">Transmembrane</keyword>
<dbReference type="InterPro" id="IPR019498">
    <property type="entry name" value="MENTAL"/>
</dbReference>
<evidence type="ECO:0000256" key="2">
    <source>
        <dbReference type="ARBA" id="ARBA00022692"/>
    </source>
</evidence>
<dbReference type="PANTHER" id="PTHR46121">
    <property type="entry name" value="STEROIDOGENIC ACUTE REGULATORY PROTEIN-LIKE"/>
    <property type="match status" value="1"/>
</dbReference>
<evidence type="ECO:0000313" key="7">
    <source>
        <dbReference type="EMBL" id="KAJ1526758.1"/>
    </source>
</evidence>
<sequence length="477" mass="54122">MSVSEREIRNVAEVLLTGSHSNQSQLPSVPSHSRQLSPYHYYASYSLHDEDVYVGMSRNNKMSVVRRFFCLLVTFDLLLTGLMWLMCMMLVSGGDIVVSFTSQVVHYHIQTSLFDIVMAATSRFTILLLFYALFRSSHWCAIAITTAGTCAFLIAKVFVFDWAKASQPTFQVMLILVSFVLAWGEAWFLDFRVFSQEMKAKECLLSSTMYQESERNPVVRNFISNLPGSRDNPESIANFYSPLESPQDSDDECGAGHITSGAKHQDYSRRGRDILDSAWSLINCPDWQLEKATPEGDTVHSKSIPKGPKVFRLTAKVHLPAKLLLNQLFDHIEEMPSWNPTVIESERLEIIDNQTDITYQVSAAGGGGVVTSRDFVVLRHWEYKDNAYVSASASVVYPKKPQSKQYIRGENHPGCWVMKPIPGEENWCSFQWLLNTNLNGWLPQYVVDSAFTNVMLEFLVHLRTYAEKLHSDSLPVH</sequence>
<feature type="domain" description="MENTAL" evidence="6">
    <location>
        <begin position="62"/>
        <end position="239"/>
    </location>
</feature>
<evidence type="ECO:0008006" key="9">
    <source>
        <dbReference type="Google" id="ProtNLM"/>
    </source>
</evidence>
<feature type="transmembrane region" description="Helical" evidence="4">
    <location>
        <begin position="169"/>
        <end position="189"/>
    </location>
</feature>
<accession>A0AAV7XP59</accession>
<evidence type="ECO:0000256" key="3">
    <source>
        <dbReference type="ARBA" id="ARBA00023136"/>
    </source>
</evidence>
<protein>
    <recommendedName>
        <fullName evidence="9">Steroidogenic acute regulatory protein-like</fullName>
    </recommendedName>
</protein>
<dbReference type="Proteomes" id="UP001075354">
    <property type="component" value="Chromosome 6"/>
</dbReference>
<name>A0AAV7XP59_9NEOP</name>
<dbReference type="EMBL" id="JAPTSV010000006">
    <property type="protein sequence ID" value="KAJ1526758.1"/>
    <property type="molecule type" value="Genomic_DNA"/>
</dbReference>
<evidence type="ECO:0000256" key="1">
    <source>
        <dbReference type="ARBA" id="ARBA00004141"/>
    </source>
</evidence>
<dbReference type="GO" id="GO:0099044">
    <property type="term" value="P:vesicle tethering to endoplasmic reticulum"/>
    <property type="evidence" value="ECO:0007669"/>
    <property type="project" value="TreeGrafter"/>
</dbReference>
<comment type="subcellular location">
    <subcellularLocation>
        <location evidence="1">Membrane</location>
        <topology evidence="1">Multi-pass membrane protein</topology>
    </subcellularLocation>
</comment>
<feature type="transmembrane region" description="Helical" evidence="4">
    <location>
        <begin position="68"/>
        <end position="92"/>
    </location>
</feature>
<evidence type="ECO:0000259" key="6">
    <source>
        <dbReference type="PROSITE" id="PS51439"/>
    </source>
</evidence>
<dbReference type="GO" id="GO:0005765">
    <property type="term" value="C:lysosomal membrane"/>
    <property type="evidence" value="ECO:0007669"/>
    <property type="project" value="TreeGrafter"/>
</dbReference>
<dbReference type="GO" id="GO:0140284">
    <property type="term" value="C:endoplasmic reticulum-endosome membrane contact site"/>
    <property type="evidence" value="ECO:0007669"/>
    <property type="project" value="TreeGrafter"/>
</dbReference>
<organism evidence="7 8">
    <name type="scientific">Megalurothrips usitatus</name>
    <name type="common">bean blossom thrips</name>
    <dbReference type="NCBI Taxonomy" id="439358"/>
    <lineage>
        <taxon>Eukaryota</taxon>
        <taxon>Metazoa</taxon>
        <taxon>Ecdysozoa</taxon>
        <taxon>Arthropoda</taxon>
        <taxon>Hexapoda</taxon>
        <taxon>Insecta</taxon>
        <taxon>Pterygota</taxon>
        <taxon>Neoptera</taxon>
        <taxon>Paraneoptera</taxon>
        <taxon>Thysanoptera</taxon>
        <taxon>Terebrantia</taxon>
        <taxon>Thripoidea</taxon>
        <taxon>Thripidae</taxon>
        <taxon>Megalurothrips</taxon>
    </lineage>
</organism>
<dbReference type="Pfam" id="PF10457">
    <property type="entry name" value="MENTAL"/>
    <property type="match status" value="1"/>
</dbReference>
<dbReference type="GO" id="GO:0031902">
    <property type="term" value="C:late endosome membrane"/>
    <property type="evidence" value="ECO:0007669"/>
    <property type="project" value="TreeGrafter"/>
</dbReference>
<keyword evidence="4" id="KW-1133">Transmembrane helix</keyword>
<dbReference type="GO" id="GO:0008289">
    <property type="term" value="F:lipid binding"/>
    <property type="evidence" value="ECO:0007669"/>
    <property type="project" value="InterPro"/>
</dbReference>
<feature type="domain" description="START" evidence="5">
    <location>
        <begin position="285"/>
        <end position="471"/>
    </location>
</feature>
<comment type="caution">
    <text evidence="7">The sequence shown here is derived from an EMBL/GenBank/DDBJ whole genome shotgun (WGS) entry which is preliminary data.</text>
</comment>
<dbReference type="InterPro" id="IPR051869">
    <property type="entry name" value="STARD3"/>
</dbReference>
<evidence type="ECO:0000256" key="4">
    <source>
        <dbReference type="SAM" id="Phobius"/>
    </source>
</evidence>
<dbReference type="InterPro" id="IPR000799">
    <property type="entry name" value="StAR-like"/>
</dbReference>
<evidence type="ECO:0000313" key="8">
    <source>
        <dbReference type="Proteomes" id="UP001075354"/>
    </source>
</evidence>
<dbReference type="InterPro" id="IPR002913">
    <property type="entry name" value="START_lipid-bd_dom"/>
</dbReference>
<dbReference type="GO" id="GO:0005789">
    <property type="term" value="C:endoplasmic reticulum membrane"/>
    <property type="evidence" value="ECO:0007669"/>
    <property type="project" value="TreeGrafter"/>
</dbReference>
<keyword evidence="3 4" id="KW-0472">Membrane</keyword>
<dbReference type="PANTHER" id="PTHR46121:SF4">
    <property type="entry name" value="STEROIDOGENIC ACUTE REGULATORY PROTEIN-LIKE"/>
    <property type="match status" value="1"/>
</dbReference>
<feature type="transmembrane region" description="Helical" evidence="4">
    <location>
        <begin position="112"/>
        <end position="134"/>
    </location>
</feature>
<dbReference type="InterPro" id="IPR023393">
    <property type="entry name" value="START-like_dom_sf"/>
</dbReference>
<gene>
    <name evidence="7" type="ORF">ONE63_008334</name>
</gene>
<dbReference type="Pfam" id="PF01852">
    <property type="entry name" value="START"/>
    <property type="match status" value="1"/>
</dbReference>
<reference evidence="7" key="1">
    <citation type="submission" date="2022-12" db="EMBL/GenBank/DDBJ databases">
        <title>Chromosome-level genome assembly of the bean flower thrips Megalurothrips usitatus.</title>
        <authorList>
            <person name="Ma L."/>
            <person name="Liu Q."/>
            <person name="Li H."/>
            <person name="Cai W."/>
        </authorList>
    </citation>
    <scope>NUCLEOTIDE SEQUENCE</scope>
    <source>
        <strain evidence="7">Cailab_2022a</strain>
    </source>
</reference>
<keyword evidence="8" id="KW-1185">Reference proteome</keyword>
<dbReference type="AlphaFoldDB" id="A0AAV7XP59"/>
<dbReference type="SMART" id="SM00234">
    <property type="entry name" value="START"/>
    <property type="match status" value="1"/>
</dbReference>